<name>A0A811RHH7_9POAL</name>
<proteinExistence type="predicted"/>
<protein>
    <submittedName>
        <fullName evidence="2">Uncharacterized protein</fullName>
    </submittedName>
</protein>
<feature type="chain" id="PRO_5032744255" evidence="1">
    <location>
        <begin position="24"/>
        <end position="190"/>
    </location>
</feature>
<evidence type="ECO:0000313" key="3">
    <source>
        <dbReference type="Proteomes" id="UP000604825"/>
    </source>
</evidence>
<accession>A0A811RHH7</accession>
<dbReference type="EMBL" id="CAJGYO010000015">
    <property type="protein sequence ID" value="CAD6269316.1"/>
    <property type="molecule type" value="Genomic_DNA"/>
</dbReference>
<organism evidence="2 3">
    <name type="scientific">Miscanthus lutarioriparius</name>
    <dbReference type="NCBI Taxonomy" id="422564"/>
    <lineage>
        <taxon>Eukaryota</taxon>
        <taxon>Viridiplantae</taxon>
        <taxon>Streptophyta</taxon>
        <taxon>Embryophyta</taxon>
        <taxon>Tracheophyta</taxon>
        <taxon>Spermatophyta</taxon>
        <taxon>Magnoliopsida</taxon>
        <taxon>Liliopsida</taxon>
        <taxon>Poales</taxon>
        <taxon>Poaceae</taxon>
        <taxon>PACMAD clade</taxon>
        <taxon>Panicoideae</taxon>
        <taxon>Andropogonodae</taxon>
        <taxon>Andropogoneae</taxon>
        <taxon>Saccharinae</taxon>
        <taxon>Miscanthus</taxon>
    </lineage>
</organism>
<keyword evidence="3" id="KW-1185">Reference proteome</keyword>
<gene>
    <name evidence="2" type="ORF">NCGR_LOCUS52620</name>
</gene>
<keyword evidence="1" id="KW-0732">Signal</keyword>
<reference evidence="2" key="1">
    <citation type="submission" date="2020-10" db="EMBL/GenBank/DDBJ databases">
        <authorList>
            <person name="Han B."/>
            <person name="Lu T."/>
            <person name="Zhao Q."/>
            <person name="Huang X."/>
            <person name="Zhao Y."/>
        </authorList>
    </citation>
    <scope>NUCLEOTIDE SEQUENCE</scope>
</reference>
<feature type="signal peptide" evidence="1">
    <location>
        <begin position="1"/>
        <end position="23"/>
    </location>
</feature>
<comment type="caution">
    <text evidence="2">The sequence shown here is derived from an EMBL/GenBank/DDBJ whole genome shotgun (WGS) entry which is preliminary data.</text>
</comment>
<evidence type="ECO:0000313" key="2">
    <source>
        <dbReference type="EMBL" id="CAD6269316.1"/>
    </source>
</evidence>
<dbReference type="AlphaFoldDB" id="A0A811RHH7"/>
<evidence type="ECO:0000256" key="1">
    <source>
        <dbReference type="SAM" id="SignalP"/>
    </source>
</evidence>
<dbReference type="Proteomes" id="UP000604825">
    <property type="component" value="Unassembled WGS sequence"/>
</dbReference>
<sequence length="190" mass="20836">MLRRRHQRLPLCLAHAHFRVLSAQGMAAAAGALHAQCLHGNVELAVVIVQKLMALDPSNHDAEDGNWQADVTMDRCEVMLEAGIKKTAARHEWIGSLDAILPSPSQADGVRCDQRYLDMGVSSNSKHCDSSSGRSQPIGRPPPWWLGVGFDLAQATTMAAWDGTTLNVLHSERREGDEVARRHEKARFAA</sequence>